<evidence type="ECO:0000313" key="3">
    <source>
        <dbReference type="Proteomes" id="UP001159042"/>
    </source>
</evidence>
<dbReference type="GO" id="GO:0005506">
    <property type="term" value="F:iron ion binding"/>
    <property type="evidence" value="ECO:0007669"/>
    <property type="project" value="InterPro"/>
</dbReference>
<dbReference type="Gene3D" id="1.10.630.10">
    <property type="entry name" value="Cytochrome P450"/>
    <property type="match status" value="1"/>
</dbReference>
<evidence type="ECO:0000313" key="2">
    <source>
        <dbReference type="EMBL" id="KAJ8911042.1"/>
    </source>
</evidence>
<dbReference type="Proteomes" id="UP001159042">
    <property type="component" value="Unassembled WGS sequence"/>
</dbReference>
<dbReference type="EMBL" id="JANEYG010000221">
    <property type="protein sequence ID" value="KAJ8911042.1"/>
    <property type="molecule type" value="Genomic_DNA"/>
</dbReference>
<dbReference type="AlphaFoldDB" id="A0AAV8V9X5"/>
<dbReference type="GO" id="GO:0020037">
    <property type="term" value="F:heme binding"/>
    <property type="evidence" value="ECO:0007669"/>
    <property type="project" value="InterPro"/>
</dbReference>
<dbReference type="GO" id="GO:0004497">
    <property type="term" value="F:monooxygenase activity"/>
    <property type="evidence" value="ECO:0007669"/>
    <property type="project" value="UniProtKB-KW"/>
</dbReference>
<gene>
    <name evidence="2" type="ORF">NQ315_004688</name>
</gene>
<evidence type="ECO:0000256" key="1">
    <source>
        <dbReference type="ARBA" id="ARBA00023033"/>
    </source>
</evidence>
<reference evidence="2 3" key="1">
    <citation type="journal article" date="2023" name="Insect Mol. Biol.">
        <title>Genome sequencing provides insights into the evolution of gene families encoding plant cell wall-degrading enzymes in longhorned beetles.</title>
        <authorList>
            <person name="Shin N.R."/>
            <person name="Okamura Y."/>
            <person name="Kirsch R."/>
            <person name="Pauchet Y."/>
        </authorList>
    </citation>
    <scope>NUCLEOTIDE SEQUENCE [LARGE SCALE GENOMIC DNA]</scope>
    <source>
        <strain evidence="2">EAD_L_NR</strain>
    </source>
</reference>
<keyword evidence="3" id="KW-1185">Reference proteome</keyword>
<dbReference type="GO" id="GO:0016705">
    <property type="term" value="F:oxidoreductase activity, acting on paired donors, with incorporation or reduction of molecular oxygen"/>
    <property type="evidence" value="ECO:0007669"/>
    <property type="project" value="InterPro"/>
</dbReference>
<comment type="caution">
    <text evidence="2">The sequence shown here is derived from an EMBL/GenBank/DDBJ whole genome shotgun (WGS) entry which is preliminary data.</text>
</comment>
<name>A0AAV8V9X5_9CUCU</name>
<sequence>MVNENEETRHSHRNAHHIPSLRIGTLVSGQKFAILEMKTCLSKIIRNFRLQPSSPAEYELQLCPRVILASNNGIRLSLRKRICE</sequence>
<accession>A0AAV8V9X5</accession>
<proteinExistence type="predicted"/>
<keyword evidence="1" id="KW-0560">Oxidoreductase</keyword>
<dbReference type="InterPro" id="IPR036396">
    <property type="entry name" value="Cyt_P450_sf"/>
</dbReference>
<organism evidence="2 3">
    <name type="scientific">Exocentrus adspersus</name>
    <dbReference type="NCBI Taxonomy" id="1586481"/>
    <lineage>
        <taxon>Eukaryota</taxon>
        <taxon>Metazoa</taxon>
        <taxon>Ecdysozoa</taxon>
        <taxon>Arthropoda</taxon>
        <taxon>Hexapoda</taxon>
        <taxon>Insecta</taxon>
        <taxon>Pterygota</taxon>
        <taxon>Neoptera</taxon>
        <taxon>Endopterygota</taxon>
        <taxon>Coleoptera</taxon>
        <taxon>Polyphaga</taxon>
        <taxon>Cucujiformia</taxon>
        <taxon>Chrysomeloidea</taxon>
        <taxon>Cerambycidae</taxon>
        <taxon>Lamiinae</taxon>
        <taxon>Acanthocinini</taxon>
        <taxon>Exocentrus</taxon>
    </lineage>
</organism>
<protein>
    <submittedName>
        <fullName evidence="2">Uncharacterized protein</fullName>
    </submittedName>
</protein>
<keyword evidence="1" id="KW-0503">Monooxygenase</keyword>
<dbReference type="SUPFAM" id="SSF48264">
    <property type="entry name" value="Cytochrome P450"/>
    <property type="match status" value="1"/>
</dbReference>